<feature type="compositionally biased region" description="Acidic residues" evidence="1">
    <location>
        <begin position="319"/>
        <end position="335"/>
    </location>
</feature>
<reference evidence="2" key="1">
    <citation type="submission" date="2022-02" db="EMBL/GenBank/DDBJ databases">
        <authorList>
            <person name="King R."/>
        </authorList>
    </citation>
    <scope>NUCLEOTIDE SEQUENCE</scope>
</reference>
<name>A0A9P0IJH1_SPOLI</name>
<evidence type="ECO:0000313" key="2">
    <source>
        <dbReference type="EMBL" id="CAH1646939.1"/>
    </source>
</evidence>
<organism evidence="2 3">
    <name type="scientific">Spodoptera littoralis</name>
    <name type="common">Egyptian cotton leafworm</name>
    <dbReference type="NCBI Taxonomy" id="7109"/>
    <lineage>
        <taxon>Eukaryota</taxon>
        <taxon>Metazoa</taxon>
        <taxon>Ecdysozoa</taxon>
        <taxon>Arthropoda</taxon>
        <taxon>Hexapoda</taxon>
        <taxon>Insecta</taxon>
        <taxon>Pterygota</taxon>
        <taxon>Neoptera</taxon>
        <taxon>Endopterygota</taxon>
        <taxon>Lepidoptera</taxon>
        <taxon>Glossata</taxon>
        <taxon>Ditrysia</taxon>
        <taxon>Noctuoidea</taxon>
        <taxon>Noctuidae</taxon>
        <taxon>Amphipyrinae</taxon>
        <taxon>Spodoptera</taxon>
    </lineage>
</organism>
<feature type="compositionally biased region" description="Basic and acidic residues" evidence="1">
    <location>
        <begin position="37"/>
        <end position="56"/>
    </location>
</feature>
<feature type="region of interest" description="Disordered" evidence="1">
    <location>
        <begin position="656"/>
        <end position="699"/>
    </location>
</feature>
<dbReference type="AlphaFoldDB" id="A0A9P0IJH1"/>
<gene>
    <name evidence="2" type="ORF">SPLIT_LOCUS12290</name>
</gene>
<accession>A0A9P0IJH1</accession>
<dbReference type="Proteomes" id="UP001153321">
    <property type="component" value="Chromosome 9"/>
</dbReference>
<keyword evidence="3" id="KW-1185">Reference proteome</keyword>
<proteinExistence type="predicted"/>
<feature type="compositionally biased region" description="Acidic residues" evidence="1">
    <location>
        <begin position="26"/>
        <end position="36"/>
    </location>
</feature>
<evidence type="ECO:0000256" key="1">
    <source>
        <dbReference type="SAM" id="MobiDB-lite"/>
    </source>
</evidence>
<feature type="compositionally biased region" description="Acidic residues" evidence="1">
    <location>
        <begin position="679"/>
        <end position="699"/>
    </location>
</feature>
<feature type="compositionally biased region" description="Acidic residues" evidence="1">
    <location>
        <begin position="1"/>
        <end position="13"/>
    </location>
</feature>
<evidence type="ECO:0000313" key="3">
    <source>
        <dbReference type="Proteomes" id="UP001153321"/>
    </source>
</evidence>
<protein>
    <submittedName>
        <fullName evidence="2">Uncharacterized protein</fullName>
    </submittedName>
</protein>
<feature type="region of interest" description="Disordered" evidence="1">
    <location>
        <begin position="318"/>
        <end position="341"/>
    </location>
</feature>
<dbReference type="EMBL" id="LR824540">
    <property type="protein sequence ID" value="CAH1646939.1"/>
    <property type="molecule type" value="Genomic_DNA"/>
</dbReference>
<feature type="region of interest" description="Disordered" evidence="1">
    <location>
        <begin position="1"/>
        <end position="56"/>
    </location>
</feature>
<sequence>MFGDSEDSSDEEVPPQPKRSSSSEGGYEEDDEDDDIKSEVREVKKAPPPSEEEKQAETLVQAVQTAEAKMSTIAAVPQPRRKRFIPKYNVEGVHVITIGEETQVQIELVVGIQINAQYPWKTVQKSKLLESIELGGELSEFFPIRKEIEEYPEDEILMGYIVDESNNTDDFYVCCTVESRDHCKQQSDRFIRRQEKKLEKAIQKKPRPWIGLGSEIEIIEQEPINTRTLMEIEIKAKFPTEYEPQKFNVRDTEAVRDGLIELTAYRQRFNNINRRRIDCACQIRPVYVNQVAQTYLKFPQNKWTQSIADTMGQIGDLEGGGDVDLEGDDDDSSDEEINRRKPPIDEVGLRSYRAAAARMRRPSYQKLMNKFMTSRVAEMESMIELNAVMDMYYNDYPNLVTQKHIDTLGTMAFEEMYLNPPVFMLSKTTYAPRMVAMIERELKVMTSFIEWQANFMQKNLHILLEIKRKEGALLAEKEEEKRRKREELEKMQDEEAEAKRQERMKVLGPEERWQKIIQKLIERTIAVKKRINRTLLIEHEKPLRELETQRLEKERRMLEIMKNQKTIFNDTVAILFPEAIKKPYKSKKSLLSDNKEALKKEYLTEYRYIKENAKVMVSKNPYKADFRWEATLAEGKERRAALNIQQDFAKMHYGRIEGEQNQRNPVKAPVKTITKKKEEEEEVEKEGEGEGVVDEEPTN</sequence>
<feature type="region of interest" description="Disordered" evidence="1">
    <location>
        <begin position="477"/>
        <end position="502"/>
    </location>
</feature>